<dbReference type="InterPro" id="IPR042104">
    <property type="entry name" value="PKS_dehydratase_sf"/>
</dbReference>
<dbReference type="InterPro" id="IPR049551">
    <property type="entry name" value="PKS_DH_C"/>
</dbReference>
<feature type="active site" description="Proton acceptor; for dehydratase activity" evidence="10">
    <location>
        <position position="1273"/>
    </location>
</feature>
<feature type="domain" description="Ketosynthase family 3 (KS3)" evidence="13">
    <location>
        <begin position="5161"/>
        <end position="5594"/>
    </location>
</feature>
<dbReference type="GO" id="GO:0071770">
    <property type="term" value="P:DIM/DIP cell wall layer assembly"/>
    <property type="evidence" value="ECO:0007669"/>
    <property type="project" value="TreeGrafter"/>
</dbReference>
<keyword evidence="4" id="KW-0963">Cytoplasm</keyword>
<dbReference type="Pfam" id="PF02801">
    <property type="entry name" value="Ketoacyl-synt_C"/>
    <property type="match status" value="4"/>
</dbReference>
<feature type="active site" description="Proton acceptor; for dehydratase activity" evidence="10">
    <location>
        <position position="4338"/>
    </location>
</feature>
<dbReference type="Gene3D" id="3.40.47.10">
    <property type="match status" value="4"/>
</dbReference>
<dbReference type="InterPro" id="IPR014030">
    <property type="entry name" value="Ketoacyl_synth_N"/>
</dbReference>
<dbReference type="InterPro" id="IPR054514">
    <property type="entry name" value="RhiE-like_linker"/>
</dbReference>
<dbReference type="Pfam" id="PF00109">
    <property type="entry name" value="ketoacyl-synt"/>
    <property type="match status" value="4"/>
</dbReference>
<protein>
    <submittedName>
        <fullName evidence="15">CalG</fullName>
    </submittedName>
</protein>
<dbReference type="SUPFAM" id="SSF53901">
    <property type="entry name" value="Thiolase-like"/>
    <property type="match status" value="4"/>
</dbReference>
<comment type="subcellular location">
    <subcellularLocation>
        <location evidence="1">Cytoplasm</location>
    </subcellularLocation>
</comment>
<dbReference type="Pfam" id="PF14765">
    <property type="entry name" value="PS-DH"/>
    <property type="match status" value="2"/>
</dbReference>
<dbReference type="GO" id="GO:0005886">
    <property type="term" value="C:plasma membrane"/>
    <property type="evidence" value="ECO:0007669"/>
    <property type="project" value="TreeGrafter"/>
</dbReference>
<feature type="domain" description="PKS/mFAS DH" evidence="14">
    <location>
        <begin position="4309"/>
        <end position="4604"/>
    </location>
</feature>
<dbReference type="InterPro" id="IPR006162">
    <property type="entry name" value="Ppantetheine_attach_site"/>
</dbReference>
<dbReference type="Pfam" id="PF08242">
    <property type="entry name" value="Methyltransf_12"/>
    <property type="match status" value="2"/>
</dbReference>
<dbReference type="GO" id="GO:0004315">
    <property type="term" value="F:3-oxoacyl-[acyl-carrier-protein] synthase activity"/>
    <property type="evidence" value="ECO:0007669"/>
    <property type="project" value="InterPro"/>
</dbReference>
<feature type="active site" description="Proton donor; for dehydratase activity" evidence="10">
    <location>
        <position position="1453"/>
    </location>
</feature>
<feature type="active site" description="Proton donor; for dehydratase activity" evidence="10">
    <location>
        <position position="4517"/>
    </location>
</feature>
<evidence type="ECO:0000259" key="13">
    <source>
        <dbReference type="PROSITE" id="PS52004"/>
    </source>
</evidence>
<feature type="region of interest" description="Disordered" evidence="11">
    <location>
        <begin position="3554"/>
        <end position="3588"/>
    </location>
</feature>
<dbReference type="GO" id="GO:0031177">
    <property type="term" value="F:phosphopantetheine binding"/>
    <property type="evidence" value="ECO:0007669"/>
    <property type="project" value="InterPro"/>
</dbReference>
<dbReference type="Gene3D" id="3.10.129.110">
    <property type="entry name" value="Polyketide synthase dehydratase"/>
    <property type="match status" value="2"/>
</dbReference>
<feature type="domain" description="Carrier" evidence="12">
    <location>
        <begin position="409"/>
        <end position="485"/>
    </location>
</feature>
<dbReference type="PROSITE" id="PS52004">
    <property type="entry name" value="KS3_2"/>
    <property type="match status" value="4"/>
</dbReference>
<feature type="domain" description="Ketosynthase family 3 (KS3)" evidence="13">
    <location>
        <begin position="2565"/>
        <end position="2988"/>
    </location>
</feature>
<dbReference type="InterPro" id="IPR016039">
    <property type="entry name" value="Thiolase-like"/>
</dbReference>
<dbReference type="InterPro" id="IPR049552">
    <property type="entry name" value="PKS_DH_N"/>
</dbReference>
<dbReference type="SMART" id="SM00823">
    <property type="entry name" value="PKS_PP"/>
    <property type="match status" value="5"/>
</dbReference>
<feature type="region of interest" description="Disordered" evidence="11">
    <location>
        <begin position="3383"/>
        <end position="3405"/>
    </location>
</feature>
<dbReference type="Gene3D" id="1.10.1200.10">
    <property type="entry name" value="ACP-like"/>
    <property type="match status" value="5"/>
</dbReference>
<dbReference type="SUPFAM" id="SSF51735">
    <property type="entry name" value="NAD(P)-binding Rossmann-fold domains"/>
    <property type="match status" value="3"/>
</dbReference>
<dbReference type="InterPro" id="IPR014031">
    <property type="entry name" value="Ketoacyl_synth_C"/>
</dbReference>
<evidence type="ECO:0000256" key="2">
    <source>
        <dbReference type="ARBA" id="ARBA00004792"/>
    </source>
</evidence>
<evidence type="ECO:0000256" key="4">
    <source>
        <dbReference type="ARBA" id="ARBA00022490"/>
    </source>
</evidence>
<dbReference type="PROSITE" id="PS50075">
    <property type="entry name" value="CARRIER"/>
    <property type="match status" value="5"/>
</dbReference>
<keyword evidence="6" id="KW-0808">Transferase</keyword>
<evidence type="ECO:0000259" key="14">
    <source>
        <dbReference type="PROSITE" id="PS52019"/>
    </source>
</evidence>
<feature type="domain" description="Carrier" evidence="12">
    <location>
        <begin position="2429"/>
        <end position="2502"/>
    </location>
</feature>
<dbReference type="CDD" id="cd08953">
    <property type="entry name" value="KR_2_SDR_x"/>
    <property type="match status" value="2"/>
</dbReference>
<dbReference type="InterPro" id="IPR057326">
    <property type="entry name" value="KR_dom"/>
</dbReference>
<dbReference type="InterPro" id="IPR020841">
    <property type="entry name" value="PKS_Beta-ketoAc_synthase_dom"/>
</dbReference>
<dbReference type="InterPro" id="IPR020806">
    <property type="entry name" value="PKS_PP-bd"/>
</dbReference>
<dbReference type="InterPro" id="IPR032821">
    <property type="entry name" value="PKS_assoc"/>
</dbReference>
<evidence type="ECO:0000256" key="8">
    <source>
        <dbReference type="ARBA" id="ARBA00023268"/>
    </source>
</evidence>
<dbReference type="SUPFAM" id="SSF53335">
    <property type="entry name" value="S-adenosyl-L-methionine-dependent methyltransferases"/>
    <property type="match status" value="2"/>
</dbReference>
<comment type="function">
    <text evidence="9">Involved in production of the polyketide antibiotic thailandamide.</text>
</comment>
<feature type="domain" description="Carrier" evidence="12">
    <location>
        <begin position="3278"/>
        <end position="3355"/>
    </location>
</feature>
<keyword evidence="8" id="KW-0511">Multifunctional enzyme</keyword>
<feature type="region of interest" description="C-terminal hotdog fold" evidence="10">
    <location>
        <begin position="1384"/>
        <end position="1544"/>
    </location>
</feature>
<dbReference type="SMART" id="SM00825">
    <property type="entry name" value="PKS_KS"/>
    <property type="match status" value="4"/>
</dbReference>
<reference evidence="15" key="1">
    <citation type="journal article" date="2014" name="Nat. Chem. Biol.">
        <title>Calyculin biogenesis from a pyrophosphate protoxin produced by a sponge symbiont.</title>
        <authorList>
            <person name="Wakimoto T."/>
            <person name="Egami Y."/>
            <person name="Nakashima Y."/>
            <person name="Wakimoto Y."/>
            <person name="Mori T."/>
            <person name="Awakawa T."/>
            <person name="Ito T."/>
            <person name="Kenmoku H."/>
            <person name="Asakawa Y."/>
            <person name="Piel J."/>
            <person name="Abe I."/>
        </authorList>
    </citation>
    <scope>NUCLEOTIDE SEQUENCE</scope>
</reference>
<feature type="compositionally biased region" description="Low complexity" evidence="11">
    <location>
        <begin position="3563"/>
        <end position="3577"/>
    </location>
</feature>
<feature type="domain" description="Carrier" evidence="12">
    <location>
        <begin position="3431"/>
        <end position="3505"/>
    </location>
</feature>
<dbReference type="InterPro" id="IPR049900">
    <property type="entry name" value="PKS_mFAS_DH"/>
</dbReference>
<dbReference type="SUPFAM" id="SSF47336">
    <property type="entry name" value="ACP-like"/>
    <property type="match status" value="6"/>
</dbReference>
<evidence type="ECO:0000256" key="10">
    <source>
        <dbReference type="PROSITE-ProRule" id="PRU01363"/>
    </source>
</evidence>
<dbReference type="FunFam" id="3.40.47.10:FF:000019">
    <property type="entry name" value="Polyketide synthase type I"/>
    <property type="match status" value="3"/>
</dbReference>
<dbReference type="Pfam" id="PF21089">
    <property type="entry name" value="PKS_DH_N"/>
    <property type="match status" value="2"/>
</dbReference>
<keyword evidence="7" id="KW-0677">Repeat</keyword>
<comment type="pathway">
    <text evidence="2">Antibiotic biosynthesis.</text>
</comment>
<dbReference type="PANTHER" id="PTHR43775:SF37">
    <property type="entry name" value="SI:DKEY-61P9.11"/>
    <property type="match status" value="1"/>
</dbReference>
<feature type="domain" description="Carrier" evidence="12">
    <location>
        <begin position="4068"/>
        <end position="4142"/>
    </location>
</feature>
<dbReference type="Gene3D" id="3.30.70.3290">
    <property type="match status" value="2"/>
</dbReference>
<evidence type="ECO:0000256" key="6">
    <source>
        <dbReference type="ARBA" id="ARBA00022679"/>
    </source>
</evidence>
<dbReference type="Pfam" id="PF00550">
    <property type="entry name" value="PP-binding"/>
    <property type="match status" value="6"/>
</dbReference>
<dbReference type="InterPro" id="IPR029063">
    <property type="entry name" value="SAM-dependent_MTases_sf"/>
</dbReference>
<organism evidence="15">
    <name type="scientific">uncultured Candidatus Entotheonella sp</name>
    <dbReference type="NCBI Taxonomy" id="312019"/>
    <lineage>
        <taxon>Bacteria</taxon>
        <taxon>Pseudomonadati</taxon>
        <taxon>Nitrospinota/Tectimicrobiota group</taxon>
        <taxon>Candidatus Tectimicrobiota</taxon>
        <taxon>Candidatus Entotheonellia</taxon>
        <taxon>Candidatus Entotheonellales</taxon>
        <taxon>Candidatus Entotheonellaceae</taxon>
        <taxon>Candidatus Entotheonella</taxon>
        <taxon>environmental samples</taxon>
    </lineage>
</organism>
<dbReference type="InterPro" id="IPR013217">
    <property type="entry name" value="Methyltransf_12"/>
</dbReference>
<feature type="compositionally biased region" description="Low complexity" evidence="11">
    <location>
        <begin position="3201"/>
        <end position="3216"/>
    </location>
</feature>
<feature type="domain" description="PKS/mFAS DH" evidence="14">
    <location>
        <begin position="1244"/>
        <end position="1544"/>
    </location>
</feature>
<dbReference type="PROSITE" id="PS52019">
    <property type="entry name" value="PKS_MFAS_DH"/>
    <property type="match status" value="2"/>
</dbReference>
<dbReference type="Pfam" id="PF16197">
    <property type="entry name" value="KAsynt_C_assoc"/>
    <property type="match status" value="1"/>
</dbReference>
<dbReference type="InterPro" id="IPR036736">
    <property type="entry name" value="ACP-like_sf"/>
</dbReference>
<dbReference type="InterPro" id="IPR009081">
    <property type="entry name" value="PP-bd_ACP"/>
</dbReference>
<dbReference type="CDD" id="cd00833">
    <property type="entry name" value="PKS"/>
    <property type="match status" value="4"/>
</dbReference>
<dbReference type="Gene3D" id="1.10.1240.100">
    <property type="match status" value="3"/>
</dbReference>
<dbReference type="InterPro" id="IPR018201">
    <property type="entry name" value="Ketoacyl_synth_AS"/>
</dbReference>
<name>A0A068PC20_9BACT</name>
<dbReference type="Pfam" id="PF22621">
    <property type="entry name" value="CurL-like_PKS_C"/>
    <property type="match status" value="1"/>
</dbReference>
<dbReference type="Pfam" id="PF22336">
    <property type="entry name" value="RhiE-like_linker"/>
    <property type="match status" value="3"/>
</dbReference>
<dbReference type="InterPro" id="IPR036291">
    <property type="entry name" value="NAD(P)-bd_dom_sf"/>
</dbReference>
<feature type="region of interest" description="Disordered" evidence="11">
    <location>
        <begin position="3201"/>
        <end position="3223"/>
    </location>
</feature>
<evidence type="ECO:0000256" key="11">
    <source>
        <dbReference type="SAM" id="MobiDB-lite"/>
    </source>
</evidence>
<dbReference type="SMART" id="SM00822">
    <property type="entry name" value="PKS_KR"/>
    <property type="match status" value="2"/>
</dbReference>
<sequence length="5808" mass="635625">MSREDIDKLINNSLWEELETWMGRLLFAQMRTMGAFENAETHDASWRAAGVLEKYARWWRECGLDILEQNGHLRPMPSGLLAADATAASPAAVWQAWEPRLQAFLQEPEVQAAVQLVDACLRRLPEILRGTVPATEVLFPRSSMSQVEHIYRRNTLADYFNGLVADAVSSHVEQRIAADRGTRIRLIEIGAGTGGTTAVVLPALQSRRDFIETYCYTDISKAFLIHAQTHFLPDYPYLERQLWNVEEPLPDTIPSGFFDIAIATNVLHATRNIRETLRHTKAALKSGGLLILNEGIQKTTLNSLTFGLLDGWWRFEDPNLRIPGSPLLNARNWRRVLAQEGFRNRPLPAKATRGLGQQVFVAESDGIVRRTVALTPPPTIAEAVATPVQPEEANVSVPTPVSVATDAVDVRAFATDTIREALAHSLKIDEAVETDIPFSDYGIDSILGVRFVDQINEGLGLSLNTAILFDYTTVDRLAGYLAEEFSDRIRLPQVTEEQTDAPAAAMAPPTAATIPTPVAAAPVAATMVAPAPTSPVRSAAKPTPAPIPVDEPDGIAVIGIAGQFPGASDTETFWRNLIEGRDGVSQLPEEYLDLDKLVGLDEEGNPYYQSGGFLENRNCFDPLFFSIAPREAESMNPHQRLILQESWKALEDAGYNPRGLDGSEVGIFIGSEPTEYFYESFTGASEAIVASRLSYHLNLRGPALVVNTGCSSSGVAVHLACESLRRHESNLALAGGVSAVMKQSGLNTLAEAGMLSPTGACHTFDASGNGTVLSEGVGVVVLKRLCEAIADEDPIYGVILASGMNQDGTSNGITAPNGLAQEALIRNVYRRSHIDPEQITYVEAHGTGTQLGDPVEGNALVRAFRHFTKRKHYCKVGSAKAHIGHTSAAAGVIGLIKILLSLKHRQQPGLLHFEQLNPQIDFEDSPFLIDHRAAAWEAQPGVPLMAALNSFGHSGTNVHLVVSEARVPAAPAATDNRAHLVAVSAADEDRLNEYVANLLAFIESATATTEKPILAKTARPSEALIRKTLAGIIHVDETEIEVEERFDEYGVGPLHQNVLLEQLGEILDVDLTYLRESSIATLAARLDAAHPQPATGDLVPALHPLRLCDLAYTLQVGREAMSERVIFLVHNLAELQTRLKEYLQSGKTTDCWSGRVTGTRNKMQALSMDEDTREMIARWTAKEKLNKLAELWIEGVKIDWELLRDGYARRISLPSYPFAKEYYDAPGKTSTDNLKRDDSVSVLHPLVHRNTSNFGEQRFTSTFTGDEFFFQDHQVHGRRVLPGVAYLELARVAVALTLDCAAVDPPQVQLKNVVWARPISIENDPLDVHIALTPQEDRNGNEEVHFQIYTEPSGERRVHAEGIAVIATPDAVTLDLAELQRAIQQGELDAETCYDAFRQMGIEYGPGHRGLTGLRFGTFNRNGTSVEPQILAKLQLPAGQHGHDYLLHPGLMDSALQASIGFMLAEDLETDEASMKPSLPFALEELAILRPCPVAPWVWTRPSPGTSFRDRVQKLDIDLFDDQGRVCVRLQRFSSRTLDGDIPSEIGNKARTGLMTLSPVWNVFRPEALPLAPAERVAVIGGEAPLLDQIRSIYPKTQSLSLAGTEAPEALSARLAALGPIDHLVWIAPSAQPDSLADEALITDQEQGVIQVFRLVKALLASGYGEREFAWSLITTQTLAIRQDDIVNPTHAGVHGLAGSLAKEYPHWRIRLLDLEAGRLPSASWLFSLPPHEEGDALVIRGDACFTRALVPVAEPVLDNPTRYRKGGVYVVIGGAGGIGEVWSRYVIEQHGAHVFWLGRRPLDQEIRDRLASFDAKGPVPEYIQADAGDPVALQQALEQIRQRHPRIHGVIHSAIVLLDKSLARMDEPRFRAGLSAKIDVSVHLAQVFQKEDLDFILFFSSLQSFTRGAGQSNYAAGCTFKDAFAHGLATSWPGADKPPLIRIMNWGYWGGVGIVTDEAYRERMAQGGLGSIEPDEGMAALDTLLRGQLEQLILLKTLVPEVVEAMCAPETVTIHPAAIPACIDTFRRHLPPRNDDVEQIHVSMGPDFAEMNTLYVKLLGAVLHSLGLFGNNPPRLPQLYDRWFAESINILKEHDHLSGEAQSGWTVSAELDLDARWREWEHCRPTWIEAENQKAQIILVEVCLRALPDILNGRRQATDVLFPNASMELVEGIHKGNMAADLFNEVLEDTVVAYLEERCKQPGTEIRILEIGAGTGGTTAGLLPRLQPYRDHIREYCFTDISRAFLLHAETNYASQNPFLTTAMFDVSLPLEGQNITPDRYDLVIATNVLHATANIRQTLRNTKATMHRDGLLILNELCSNSLFAHLTFGLLEGWWLYEDDELRIPGCPGLHPETWASVLEDEGFAPVFFPAESMRDLGQQVIVAPSDGIVRQAWLGQEHPIVSVPVSVELETEAGVKTSPDGASLREKSAAYIKRIVASTLRMSSRQLDTAQPLEAYGLDSILVVHLTNAMRKHFDNITSTLFFEVQTIDALVDHLLEYQKDALVKQVGETPKTAAPAPTPVVAAPTKKPVIKARSRLAPAPSAPVVQEAPPVPPGPPGAHGVCDVAIIGLSGRYPKAKNVDEFWQRLKEGTNCIEEIPADRWDWKRYHSDEKGVHGKVYSRWGGFIDEHDRFDPLFFQISPREARLMDPQERIFLETAHACIEDAGYTPATVADERRRVGVYVGVMNSTYAPQPNFATISNRISYVFDFHGPSMSLDTACSSSLTAIHLALESLYAGTSDCALAGGVHLNLHPIHYQGLCEVRMLSSDGRCKSFSEDADGFVPGEGSGVVLLKPLDQAIADGDHIYAVIKGSTINAGGKTNGYTVPNPNAQYRLIADTLERAGVDARTVGYIEAHGTGTSLGDPIEISALNRAFQQSPHHKVGETYCAIGSVKSNLGHCESAAGIAGLTKVLLQMKHAQLVPSLHAQQLNSRIDFEATPFTVQRTLAEWPRPELNLDGVTQQIPRRAGVSSFGAGGANAHLVLEEFVSQKEPASAETERVHLIVLSARKEDRLKEMVGNLHHFLVSASQRSQPLSMASLAFTLQIGREAMDERLALLARTPEELEAKLQRLLEQWAAGEPEEVEDFFRGSVPGGPSGQDDNALSVFAADEELQEAIEKWIQRGKYARLLEVWVKGLSFDWFRLYEDASRPLPKCMSLPTYPFARDRYWMNGGDWVPALEDEGSSMGPRAVNLGVWQQAAPAGHEAEPAAQAATPPTPVVPSPPAPVVVKPADPLPSGKPEGLVLLTSLSDIKPLGPEKVQPATPLVPAAASAPAPARETLQHELTASLADALFMQVDDISLDKPFIEMGLDSIIGVEWIQTINATYELSLPATRLYDSPNIRELADFLHEQLQDGSQPTAVVPPNVEPVAVLAKPRISLTPTDAMTAAPQEPPRPEGEPAVAKPAVAVEQPPFEPQEPEQTLRDRPLEILRVEVRDMLAEALFMQPGEVDIDTPFIAMGLDSIIGVEWMQSINERYGLELQATRIYDFPTICEFAAFLQQVCPLPPADVPIPAVVAITATVPQPETSADSVLEVDAVTPVLAREAPLPVKAKATVSHTEPQPSVSAPPAVARPQGGKRQREASPQEPIAIIGMSGRYPGAADLDQFWQNLTRGVDSVVEVPASRWNVADFYDPDPTKPGGIYCKWLGVLDDVDCFDPLFFMISPAEAEGIDPQHRLFLQEGWRAFEDAGLNRDALGNTRCGVYLGIMSNEYAYLVSKNPDDVSVSGNSFAIAAARIAYALNLKGPAIPIDTACSSSLVATHLACQALANREIDMALVGGVSLYLGPEPYLGMCASGMLSPEGKCKTFDNSADGFVPGEGVGTVVLKRLAEAEADGDRIEAVIIGSGINQDGKTNGITAPSTSSQIALEREVYRRNRIDSQSIGYVETHGTGTKLGDPIELEALATVFNETQPPGDHCAIGSVKTNLGHTSAAAGVASIHKVVLCLRERSLVPSLHFKEANAHLDLENSPFYVNTEFKPWEGGATLRRAAISSFGFSGTNAHVVIEEYPQPAAVPQSDAPALTLVPLSAKDGDRLLEMADRLLHYLQAGSEAVPVQPVRDDRVARRALEERIGAMLSQILHVREQDIDNEQDFIEYGVDPIHQARLCDMVEKAFSVELDGREFMQKDSVTAIVNDLLIDRVAVNAAVSGDEVERARPVRRPRELRLADLAHSLQNGRETMEERVAFIASSPAELIQLLREFIAQNGQPHSGSRIFRGSIRDYREVLAGIGSLEDLNAIVDLRIERRDLARLAGYWTCGVALDWNRLFGGSRPQPLSLPTYPFAKERYWAVADSQPVETQGPVTGVLHPLLHRNTSNLEAQRFTTTLTGREFFLEDHVVRIDGLPAAHILPGVAHLEMAWAAVAHTLDATEPFRLANIVWLRPLIVNDTCDVHIRLFPENTDLASPLGFEIYEEVEGERIIYSQGRVLRDRQPSSSDVKGSNAIDLPALRADLSQRVYSGDECYRAFEAMGISYGPAQRALATVYSDARSVLAELNLPDIIVGSAATYTLHPSLLDVALQASIALFLEDGEGTGEPPRAVGLPFALDEVAMLADTRPAWARIQPAQSDGELQRLDVDLLDEEGRVCIRLKGFTSRTAAKPVAEALVCTRVWQPGETAAGEHAAYTAHLLFVAEPLRLTAHACGWSDNISVHTLASRETAPAQRYRALAGQVFAAVKPLLQDMPGGRVLVQLIFPATEEARLLRGLGALLKTAQLENPGLVGQVIEVAPDEQDLPARLRECSRVPQETEIRYRAGRREATLWEERSDSGSVSCPWQDRGVYLITGGLGGLGLVFARDIAERTEGAVLVLVGRSPLEADRRKQLAAIETLGARTVYRQVDISQAEAVDALVREIQTAFGGLNGILHSAGVHRDNFIINKSEAEFDAVFAPKVAGTVNLDEATRHLELDVFLLFSSSAGAAGSLGQADYAAANGFMDAYAAQRNECLRARGNHASRTLSINWPLWKEGGMQLDPQTEQRLWQETGMAAMETEAGIRALERGLATGQDQVMVLAGDTHRLRRTLAGAAAEPATAPTLVTAVAPANPPSEALPKRALAWFRQLLSSVLKIPVERILGDEPFENYGIDSIIVVKLSTGLEEVFGPISKTIFFEYGNLKEITAYFLENHGEALQRLLVEPPVLKPQKNRLPAQKPKSAPPERLPERLPDIAVIGLSGRYPCSRDLDAFWKNLSEGRDCITEIPEDRWNWRDYYTADREEPGAHYSRWGGFIEDADKFDSLFFNISPNEARFLDPQERLFLEHVWAAMEDAGYRRQDLLAHEQRASQVGVYAGVMYGEYQFYGVEASLHGKRMGFAGTLAGIANRVSYVFNLHGPSMTVETMCSSSLTSLHLACQDLKYGVTDMAVAGGVNLSVHPNKYLMLSSGQFISSHGRCESFGEGGDGYIPGEGVGVAILKRLADAERDHDHIYGVIRGSAINHGGKTNGYSVPNPRAQQMAVTGALDCAGIDPRRISYIEAHGTGTRLGDPIEITGLTWAFREHTPDTQFCRIGSAKSNIGHCEAAAGIAGFTKVLLQLKHGYIVPSLHSQVLNPNIDFATTPFIVNQELCPWERPVVDGETVARTAGISSFGAGGSNAHILVEEYRESVREAPPGPYAIVISAKTEDRLQAIATNLLHFLDKNPSVAMADVAYTLQVGREALTERLAFTVSDCDDMQERLRAFLAGPDAAADGFVRGRVRRDREPPEWSEMGADLFDAIDHRRYAGLLDLWVQGLDVDWNRLWPEQPFRISLPTYPFAGQHYWAERPSVEVKQTVAVNGFHSQPDNDDAFEQFHSALLDRLSSEEIAIDDALQIIRGR</sequence>
<evidence type="ECO:0000259" key="12">
    <source>
        <dbReference type="PROSITE" id="PS50075"/>
    </source>
</evidence>
<dbReference type="InterPro" id="IPR050091">
    <property type="entry name" value="PKS_NRPS_Biosynth_Enz"/>
</dbReference>
<dbReference type="Gene3D" id="3.40.50.150">
    <property type="entry name" value="Vaccinia Virus protein VP39"/>
    <property type="match status" value="2"/>
</dbReference>
<dbReference type="PROSITE" id="PS00012">
    <property type="entry name" value="PHOSPHOPANTETHEINE"/>
    <property type="match status" value="2"/>
</dbReference>
<evidence type="ECO:0000256" key="3">
    <source>
        <dbReference type="ARBA" id="ARBA00022450"/>
    </source>
</evidence>
<evidence type="ECO:0000256" key="9">
    <source>
        <dbReference type="ARBA" id="ARBA00054155"/>
    </source>
</evidence>
<keyword evidence="3" id="KW-0596">Phosphopantetheine</keyword>
<dbReference type="PANTHER" id="PTHR43775">
    <property type="entry name" value="FATTY ACID SYNTHASE"/>
    <property type="match status" value="1"/>
</dbReference>
<dbReference type="SMART" id="SM01294">
    <property type="entry name" value="PKS_PP_betabranch"/>
    <property type="match status" value="3"/>
</dbReference>
<dbReference type="GO" id="GO:0004312">
    <property type="term" value="F:fatty acid synthase activity"/>
    <property type="evidence" value="ECO:0007669"/>
    <property type="project" value="TreeGrafter"/>
</dbReference>
<evidence type="ECO:0000256" key="7">
    <source>
        <dbReference type="ARBA" id="ARBA00022737"/>
    </source>
</evidence>
<dbReference type="InterPro" id="IPR020807">
    <property type="entry name" value="PKS_DH"/>
</dbReference>
<feature type="region of interest" description="C-terminal hotdog fold" evidence="10">
    <location>
        <begin position="4455"/>
        <end position="4604"/>
    </location>
</feature>
<dbReference type="Pfam" id="PF08659">
    <property type="entry name" value="KR"/>
    <property type="match status" value="2"/>
</dbReference>
<proteinExistence type="predicted"/>
<accession>A0A068PC20</accession>
<keyword evidence="5" id="KW-0597">Phosphoprotein</keyword>
<dbReference type="InterPro" id="IPR013968">
    <property type="entry name" value="PKS_KR"/>
</dbReference>
<evidence type="ECO:0000256" key="5">
    <source>
        <dbReference type="ARBA" id="ARBA00022553"/>
    </source>
</evidence>
<dbReference type="Gene3D" id="3.40.50.720">
    <property type="entry name" value="NAD(P)-binding Rossmann-like Domain"/>
    <property type="match status" value="2"/>
</dbReference>
<dbReference type="CDD" id="cd02440">
    <property type="entry name" value="AdoMet_MTases"/>
    <property type="match status" value="1"/>
</dbReference>
<feature type="domain" description="Ketosynthase family 3 (KS3)" evidence="13">
    <location>
        <begin position="552"/>
        <end position="964"/>
    </location>
</feature>
<gene>
    <name evidence="15" type="primary">calG</name>
</gene>
<feature type="domain" description="Ketosynthase family 3 (KS3)" evidence="13">
    <location>
        <begin position="3588"/>
        <end position="4009"/>
    </location>
</feature>
<feature type="region of interest" description="N-terminal hotdog fold" evidence="10">
    <location>
        <begin position="4309"/>
        <end position="4435"/>
    </location>
</feature>
<dbReference type="GO" id="GO:0005737">
    <property type="term" value="C:cytoplasm"/>
    <property type="evidence" value="ECO:0007669"/>
    <property type="project" value="UniProtKB-SubCell"/>
</dbReference>
<dbReference type="PROSITE" id="PS00606">
    <property type="entry name" value="KS3_1"/>
    <property type="match status" value="2"/>
</dbReference>
<dbReference type="EMBL" id="AB933566">
    <property type="protein sequence ID" value="BAP05595.1"/>
    <property type="molecule type" value="Genomic_DNA"/>
</dbReference>
<dbReference type="SMART" id="SM00826">
    <property type="entry name" value="PKS_DH"/>
    <property type="match status" value="2"/>
</dbReference>
<feature type="region of interest" description="N-terminal hotdog fold" evidence="10">
    <location>
        <begin position="1244"/>
        <end position="1371"/>
    </location>
</feature>
<dbReference type="GO" id="GO:0006633">
    <property type="term" value="P:fatty acid biosynthetic process"/>
    <property type="evidence" value="ECO:0007669"/>
    <property type="project" value="InterPro"/>
</dbReference>
<evidence type="ECO:0000256" key="1">
    <source>
        <dbReference type="ARBA" id="ARBA00004496"/>
    </source>
</evidence>
<evidence type="ECO:0000313" key="15">
    <source>
        <dbReference type="EMBL" id="BAP05595.1"/>
    </source>
</evidence>